<reference evidence="1 2" key="1">
    <citation type="journal article" date="2017" name="Int. J. Syst. Evol. Microbiol.">
        <title>Bacillus notoginsengisoli sp. nov., a novel bacterium isolated from the rhizosphere of Panax notoginseng.</title>
        <authorList>
            <person name="Zhang M.Y."/>
            <person name="Cheng J."/>
            <person name="Cai Y."/>
            <person name="Zhang T.Y."/>
            <person name="Wu Y.Y."/>
            <person name="Manikprabhu D."/>
            <person name="Li W.J."/>
            <person name="Zhang Y.X."/>
        </authorList>
    </citation>
    <scope>NUCLEOTIDE SEQUENCE [LARGE SCALE GENOMIC DNA]</scope>
    <source>
        <strain evidence="1 2">JCM 30743</strain>
    </source>
</reference>
<protein>
    <submittedName>
        <fullName evidence="1">Uncharacterized protein</fullName>
    </submittedName>
</protein>
<comment type="caution">
    <text evidence="1">The sequence shown here is derived from an EMBL/GenBank/DDBJ whole genome shotgun (WGS) entry which is preliminary data.</text>
</comment>
<dbReference type="OrthoDB" id="1756121at2"/>
<proteinExistence type="predicted"/>
<dbReference type="RefSeq" id="WP_118919678.1">
    <property type="nucleotide sequence ID" value="NZ_QWEG01000003.1"/>
</dbReference>
<organism evidence="1 2">
    <name type="scientific">Neobacillus notoginsengisoli</name>
    <dbReference type="NCBI Taxonomy" id="1578198"/>
    <lineage>
        <taxon>Bacteria</taxon>
        <taxon>Bacillati</taxon>
        <taxon>Bacillota</taxon>
        <taxon>Bacilli</taxon>
        <taxon>Bacillales</taxon>
        <taxon>Bacillaceae</taxon>
        <taxon>Neobacillus</taxon>
    </lineage>
</organism>
<keyword evidence="2" id="KW-1185">Reference proteome</keyword>
<evidence type="ECO:0000313" key="1">
    <source>
        <dbReference type="EMBL" id="RHW42023.1"/>
    </source>
</evidence>
<gene>
    <name evidence="1" type="ORF">D1B31_05105</name>
</gene>
<evidence type="ECO:0000313" key="2">
    <source>
        <dbReference type="Proteomes" id="UP000284416"/>
    </source>
</evidence>
<dbReference type="AlphaFoldDB" id="A0A417YWQ8"/>
<name>A0A417YWQ8_9BACI</name>
<dbReference type="EMBL" id="QWEG01000003">
    <property type="protein sequence ID" value="RHW42023.1"/>
    <property type="molecule type" value="Genomic_DNA"/>
</dbReference>
<sequence>MLWVFTQNKNSLMNVKEVTVKGRYIEGVVDRGFFNEWSGTLGKYESNERALEILKQISMKIEEGNGSSATFTMPEK</sequence>
<dbReference type="Proteomes" id="UP000284416">
    <property type="component" value="Unassembled WGS sequence"/>
</dbReference>
<accession>A0A417YWQ8</accession>